<protein>
    <submittedName>
        <fullName evidence="3">Uncharacterized protein</fullName>
    </submittedName>
</protein>
<name>A0A8J4GNV4_9CHLO</name>
<comment type="caution">
    <text evidence="3">The sequence shown here is derived from an EMBL/GenBank/DDBJ whole genome shotgun (WGS) entry which is preliminary data.</text>
</comment>
<sequence length="108" mass="11040">MYDSPGELLGLTTQPERWRHTDARPRTTTSRPPSPPPPPPPPPSCLPPSYGLCVVLGSLEGVSGSVAGEGANASGLANASNALGTAYKVCGPEICASTAVLIVFAVHF</sequence>
<keyword evidence="5" id="KW-1185">Reference proteome</keyword>
<gene>
    <name evidence="2" type="ORF">Vretifemale_13272</name>
    <name evidence="3" type="ORF">Vretimale_14541</name>
</gene>
<dbReference type="AlphaFoldDB" id="A0A8J4GNV4"/>
<evidence type="ECO:0000313" key="2">
    <source>
        <dbReference type="EMBL" id="GIL84631.1"/>
    </source>
</evidence>
<dbReference type="Proteomes" id="UP000747110">
    <property type="component" value="Unassembled WGS sequence"/>
</dbReference>
<evidence type="ECO:0000313" key="3">
    <source>
        <dbReference type="EMBL" id="GIM10966.1"/>
    </source>
</evidence>
<dbReference type="EMBL" id="BNCP01000030">
    <property type="protein sequence ID" value="GIL84631.1"/>
    <property type="molecule type" value="Genomic_DNA"/>
</dbReference>
<feature type="region of interest" description="Disordered" evidence="1">
    <location>
        <begin position="1"/>
        <end position="45"/>
    </location>
</feature>
<reference evidence="3" key="1">
    <citation type="journal article" date="2021" name="Proc. Natl. Acad. Sci. U.S.A.">
        <title>Three genomes in the algal genus Volvox reveal the fate of a haploid sex-determining region after a transition to homothallism.</title>
        <authorList>
            <person name="Yamamoto K."/>
            <person name="Hamaji T."/>
            <person name="Kawai-Toyooka H."/>
            <person name="Matsuzaki R."/>
            <person name="Takahashi F."/>
            <person name="Nishimura Y."/>
            <person name="Kawachi M."/>
            <person name="Noguchi H."/>
            <person name="Minakuchi Y."/>
            <person name="Umen J.G."/>
            <person name="Toyoda A."/>
            <person name="Nozaki H."/>
        </authorList>
    </citation>
    <scope>NUCLEOTIDE SEQUENCE</scope>
    <source>
        <strain evidence="3">NIES-3785</strain>
        <strain evidence="2">NIES-3786</strain>
    </source>
</reference>
<evidence type="ECO:0000313" key="5">
    <source>
        <dbReference type="Proteomes" id="UP000747110"/>
    </source>
</evidence>
<evidence type="ECO:0000313" key="4">
    <source>
        <dbReference type="Proteomes" id="UP000722791"/>
    </source>
</evidence>
<organism evidence="3 4">
    <name type="scientific">Volvox reticuliferus</name>
    <dbReference type="NCBI Taxonomy" id="1737510"/>
    <lineage>
        <taxon>Eukaryota</taxon>
        <taxon>Viridiplantae</taxon>
        <taxon>Chlorophyta</taxon>
        <taxon>core chlorophytes</taxon>
        <taxon>Chlorophyceae</taxon>
        <taxon>CS clade</taxon>
        <taxon>Chlamydomonadales</taxon>
        <taxon>Volvocaceae</taxon>
        <taxon>Volvox</taxon>
    </lineage>
</organism>
<dbReference type="Proteomes" id="UP000722791">
    <property type="component" value="Unassembled WGS sequence"/>
</dbReference>
<proteinExistence type="predicted"/>
<accession>A0A8J4GNV4</accession>
<dbReference type="EMBL" id="BNCQ01000036">
    <property type="protein sequence ID" value="GIM10966.1"/>
    <property type="molecule type" value="Genomic_DNA"/>
</dbReference>
<feature type="compositionally biased region" description="Basic and acidic residues" evidence="1">
    <location>
        <begin position="16"/>
        <end position="25"/>
    </location>
</feature>
<evidence type="ECO:0000256" key="1">
    <source>
        <dbReference type="SAM" id="MobiDB-lite"/>
    </source>
</evidence>
<feature type="compositionally biased region" description="Pro residues" evidence="1">
    <location>
        <begin position="32"/>
        <end position="45"/>
    </location>
</feature>